<evidence type="ECO:0000256" key="2">
    <source>
        <dbReference type="SAM" id="SignalP"/>
    </source>
</evidence>
<feature type="region of interest" description="Disordered" evidence="1">
    <location>
        <begin position="27"/>
        <end position="47"/>
    </location>
</feature>
<gene>
    <name evidence="4" type="ORF">E1295_48225</name>
</gene>
<organism evidence="4 5">
    <name type="scientific">Nonomuraea mesophila</name>
    <dbReference type="NCBI Taxonomy" id="2530382"/>
    <lineage>
        <taxon>Bacteria</taxon>
        <taxon>Bacillati</taxon>
        <taxon>Actinomycetota</taxon>
        <taxon>Actinomycetes</taxon>
        <taxon>Streptosporangiales</taxon>
        <taxon>Streptosporangiaceae</taxon>
        <taxon>Nonomuraea</taxon>
    </lineage>
</organism>
<dbReference type="EMBL" id="SMLD01000392">
    <property type="protein sequence ID" value="TDE17943.1"/>
    <property type="molecule type" value="Genomic_DNA"/>
</dbReference>
<evidence type="ECO:0000313" key="5">
    <source>
        <dbReference type="Proteomes" id="UP000295136"/>
    </source>
</evidence>
<feature type="signal peptide" evidence="2">
    <location>
        <begin position="1"/>
        <end position="29"/>
    </location>
</feature>
<proteinExistence type="predicted"/>
<protein>
    <recommendedName>
        <fullName evidence="3">Peptidase C39-like domain-containing protein</fullName>
    </recommendedName>
</protein>
<keyword evidence="5" id="KW-1185">Reference proteome</keyword>
<dbReference type="Gene3D" id="3.90.70.10">
    <property type="entry name" value="Cysteine proteinases"/>
    <property type="match status" value="1"/>
</dbReference>
<evidence type="ECO:0000256" key="1">
    <source>
        <dbReference type="SAM" id="MobiDB-lite"/>
    </source>
</evidence>
<comment type="caution">
    <text evidence="4">The sequence shown here is derived from an EMBL/GenBank/DDBJ whole genome shotgun (WGS) entry which is preliminary data.</text>
</comment>
<dbReference type="AlphaFoldDB" id="A0A4R5E1Y0"/>
<name>A0A4R5E1Y0_9ACTN</name>
<dbReference type="Proteomes" id="UP000295136">
    <property type="component" value="Unassembled WGS sequence"/>
</dbReference>
<keyword evidence="2" id="KW-0732">Signal</keyword>
<dbReference type="RefSeq" id="WP_181958164.1">
    <property type="nucleotide sequence ID" value="NZ_SMLD01000392.1"/>
</dbReference>
<feature type="chain" id="PRO_5020553003" description="Peptidase C39-like domain-containing protein" evidence="2">
    <location>
        <begin position="30"/>
        <end position="173"/>
    </location>
</feature>
<sequence length="173" mass="18173">MINRRTGTVAGFAVTVGTLCLTSLTPAQASPTTPPATPTSSPTAGTKGLLSPLKYKVSLKGQYQKTNYYCVPASSSMSLSTFGVKVSQATLAKKMKTTSSGGTKGKNAIPVINTYLKSKGYKVSSTTDADGNSLVLMDRISTQVGELHKAPVLAVWMEQLPWNKGKVKGKKVG</sequence>
<feature type="non-terminal residue" evidence="4">
    <location>
        <position position="173"/>
    </location>
</feature>
<feature type="domain" description="Peptidase C39-like" evidence="3">
    <location>
        <begin position="57"/>
        <end position="144"/>
    </location>
</feature>
<evidence type="ECO:0000259" key="3">
    <source>
        <dbReference type="Pfam" id="PF13529"/>
    </source>
</evidence>
<dbReference type="InterPro" id="IPR039564">
    <property type="entry name" value="Peptidase_C39-like"/>
</dbReference>
<accession>A0A4R5E1Y0</accession>
<evidence type="ECO:0000313" key="4">
    <source>
        <dbReference type="EMBL" id="TDE17943.1"/>
    </source>
</evidence>
<reference evidence="4 5" key="1">
    <citation type="submission" date="2019-03" db="EMBL/GenBank/DDBJ databases">
        <title>Draft genome sequences of novel Actinobacteria.</title>
        <authorList>
            <person name="Sahin N."/>
            <person name="Ay H."/>
            <person name="Saygin H."/>
        </authorList>
    </citation>
    <scope>NUCLEOTIDE SEQUENCE [LARGE SCALE GENOMIC DNA]</scope>
    <source>
        <strain evidence="4 5">6K102</strain>
    </source>
</reference>
<dbReference type="Pfam" id="PF13529">
    <property type="entry name" value="Peptidase_C39_2"/>
    <property type="match status" value="1"/>
</dbReference>